<sequence length="369" mass="42270">MDKNLMIYPFNKRVSAIARYAQLLKGYILTAAVSPKNYGYDGKDVSYIDGGEFVGITITSSFREGLEQCDCILFSASTFLMDMNYYEEKIQEAGNCGKEIWITKELVKDFINAQKSIPTGVKVLGSNPDQLRVSYNDTNTIQEINVPILSLFQVGEFCHGFDTQLLMAERFEKEGYRVSKVSSNTLGALFNVHMVPDYIYDPHMPYEDKIVSFNHFLNSIVEDNQPDILLLEVEEAILPYNNRITNHFGVIPTIISKSAQADVSILSLYYSDYDKEYLDRLRTFCRYALNAEVNYINMTNETMFVKEINYTDPLHYVSVDRDILLNSIGSNFKDYDCMFFHTYDLVSVDAVYRDILCKLSQNEDVVITG</sequence>
<evidence type="ECO:0000313" key="2">
    <source>
        <dbReference type="Proteomes" id="UP000198806"/>
    </source>
</evidence>
<dbReference type="InterPro" id="IPR023823">
    <property type="entry name" value="CHP04066_peptide_maturation"/>
</dbReference>
<evidence type="ECO:0000313" key="1">
    <source>
        <dbReference type="EMBL" id="SFO49164.1"/>
    </source>
</evidence>
<dbReference type="EMBL" id="FOWD01000031">
    <property type="protein sequence ID" value="SFO49164.1"/>
    <property type="molecule type" value="Genomic_DNA"/>
</dbReference>
<dbReference type="STRING" id="1527.SAMN04489757_13125"/>
<dbReference type="RefSeq" id="WP_091687731.1">
    <property type="nucleotide sequence ID" value="NZ_BAABFM010000040.1"/>
</dbReference>
<dbReference type="Proteomes" id="UP000198806">
    <property type="component" value="Unassembled WGS sequence"/>
</dbReference>
<accession>A0A1I5HLK1</accession>
<dbReference type="NCBIfam" id="TIGR04066">
    <property type="entry name" value="nat_prod_clost"/>
    <property type="match status" value="1"/>
</dbReference>
<name>A0A1I5HLK1_9FIRM</name>
<reference evidence="1 2" key="1">
    <citation type="submission" date="2016-10" db="EMBL/GenBank/DDBJ databases">
        <authorList>
            <person name="de Groot N.N."/>
        </authorList>
    </citation>
    <scope>NUCLEOTIDE SEQUENCE [LARGE SCALE GENOMIC DNA]</scope>
    <source>
        <strain evidence="1 2">DSM 1283</strain>
    </source>
</reference>
<organism evidence="1 2">
    <name type="scientific">Anaerocolumna aminovalerica</name>
    <dbReference type="NCBI Taxonomy" id="1527"/>
    <lineage>
        <taxon>Bacteria</taxon>
        <taxon>Bacillati</taxon>
        <taxon>Bacillota</taxon>
        <taxon>Clostridia</taxon>
        <taxon>Lachnospirales</taxon>
        <taxon>Lachnospiraceae</taxon>
        <taxon>Anaerocolumna</taxon>
    </lineage>
</organism>
<keyword evidence="2" id="KW-1185">Reference proteome</keyword>
<protein>
    <submittedName>
        <fullName evidence="1">Peptide maturation system protein, TIGR04066 family</fullName>
    </submittedName>
</protein>
<proteinExistence type="predicted"/>
<gene>
    <name evidence="1" type="ORF">SAMN04489757_13125</name>
</gene>
<dbReference type="AlphaFoldDB" id="A0A1I5HLK1"/>